<comment type="subunit">
    <text evidence="4">Homohexamer; trimer of dimers.</text>
</comment>
<feature type="domain" description="N-acetyltransferase" evidence="5">
    <location>
        <begin position="6"/>
        <end position="144"/>
    </location>
</feature>
<dbReference type="Gene3D" id="3.30.1050.10">
    <property type="entry name" value="SCP2 sterol-binding domain"/>
    <property type="match status" value="1"/>
</dbReference>
<dbReference type="GO" id="GO:0034069">
    <property type="term" value="F:aminoglycoside N-acetyltransferase activity"/>
    <property type="evidence" value="ECO:0007669"/>
    <property type="project" value="TreeGrafter"/>
</dbReference>
<dbReference type="Gene3D" id="3.40.630.30">
    <property type="match status" value="2"/>
</dbReference>
<dbReference type="Pfam" id="PF13530">
    <property type="entry name" value="SCP2_2"/>
    <property type="match status" value="1"/>
</dbReference>
<accession>A0A1H0TLY7</accession>
<evidence type="ECO:0000259" key="5">
    <source>
        <dbReference type="PROSITE" id="PS51186"/>
    </source>
</evidence>
<evidence type="ECO:0000256" key="3">
    <source>
        <dbReference type="ARBA" id="ARBA00023315"/>
    </source>
</evidence>
<feature type="active site" description="Proton acceptor; via carboxylate" evidence="4">
    <location>
        <position position="404"/>
    </location>
</feature>
<proteinExistence type="inferred from homology"/>
<dbReference type="STRING" id="641025.SAMN05421507_110100"/>
<dbReference type="AlphaFoldDB" id="A0A1H0TLY7"/>
<evidence type="ECO:0000256" key="2">
    <source>
        <dbReference type="ARBA" id="ARBA00022679"/>
    </source>
</evidence>
<dbReference type="InterPro" id="IPR025559">
    <property type="entry name" value="Eis_dom"/>
</dbReference>
<evidence type="ECO:0000313" key="6">
    <source>
        <dbReference type="EMBL" id="SDP55082.1"/>
    </source>
</evidence>
<evidence type="ECO:0000256" key="1">
    <source>
        <dbReference type="ARBA" id="ARBA00009213"/>
    </source>
</evidence>
<name>A0A1H0TLY7_9PSEU</name>
<dbReference type="PANTHER" id="PTHR37817:SF1">
    <property type="entry name" value="N-ACETYLTRANSFERASE EIS"/>
    <property type="match status" value="1"/>
</dbReference>
<comment type="similarity">
    <text evidence="1 4">Belongs to the acetyltransferase Eis family.</text>
</comment>
<keyword evidence="3 4" id="KW-0012">Acyltransferase</keyword>
<keyword evidence="7" id="KW-1185">Reference proteome</keyword>
<feature type="binding site" evidence="4">
    <location>
        <begin position="83"/>
        <end position="85"/>
    </location>
    <ligand>
        <name>acetyl-CoA</name>
        <dbReference type="ChEBI" id="CHEBI:57288"/>
    </ligand>
</feature>
<dbReference type="Pfam" id="PF17668">
    <property type="entry name" value="Acetyltransf_17"/>
    <property type="match status" value="1"/>
</dbReference>
<protein>
    <submittedName>
        <fullName evidence="6">Predicted acetyltransferase</fullName>
    </submittedName>
</protein>
<gene>
    <name evidence="6" type="ORF">SAMN05421507_110100</name>
</gene>
<evidence type="ECO:0000256" key="4">
    <source>
        <dbReference type="HAMAP-Rule" id="MF_01812"/>
    </source>
</evidence>
<dbReference type="SUPFAM" id="SSF55718">
    <property type="entry name" value="SCP-like"/>
    <property type="match status" value="1"/>
</dbReference>
<dbReference type="Pfam" id="PF13527">
    <property type="entry name" value="Acetyltransf_9"/>
    <property type="match status" value="1"/>
</dbReference>
<dbReference type="NCBIfam" id="NF002367">
    <property type="entry name" value="PRK01346.1-4"/>
    <property type="match status" value="1"/>
</dbReference>
<dbReference type="EMBL" id="FNIX01000010">
    <property type="protein sequence ID" value="SDP55082.1"/>
    <property type="molecule type" value="Genomic_DNA"/>
</dbReference>
<dbReference type="InterPro" id="IPR022902">
    <property type="entry name" value="NAcTrfase_Eis"/>
</dbReference>
<dbReference type="Proteomes" id="UP000199691">
    <property type="component" value="Unassembled WGS sequence"/>
</dbReference>
<evidence type="ECO:0000313" key="7">
    <source>
        <dbReference type="Proteomes" id="UP000199691"/>
    </source>
</evidence>
<organism evidence="6 7">
    <name type="scientific">Lentzea jiangxiensis</name>
    <dbReference type="NCBI Taxonomy" id="641025"/>
    <lineage>
        <taxon>Bacteria</taxon>
        <taxon>Bacillati</taxon>
        <taxon>Actinomycetota</taxon>
        <taxon>Actinomycetes</taxon>
        <taxon>Pseudonocardiales</taxon>
        <taxon>Pseudonocardiaceae</taxon>
        <taxon>Lentzea</taxon>
    </lineage>
</organism>
<dbReference type="SUPFAM" id="SSF55729">
    <property type="entry name" value="Acyl-CoA N-acyltransferases (Nat)"/>
    <property type="match status" value="1"/>
</dbReference>
<dbReference type="InterPro" id="IPR036527">
    <property type="entry name" value="SCP2_sterol-bd_dom_sf"/>
</dbReference>
<dbReference type="InterPro" id="IPR041380">
    <property type="entry name" value="Acetyltransf_17"/>
</dbReference>
<feature type="active site" description="Proton donor" evidence="4">
    <location>
        <position position="124"/>
    </location>
</feature>
<dbReference type="OrthoDB" id="8399956at2"/>
<keyword evidence="2 4" id="KW-0808">Transferase</keyword>
<sequence length="404" mass="45680">MADSALSIRTIDRSDVPEFQRVMAWAFLDEPSGEDSKWLKVLEHDRAHAVFDRDEMIGTAAVLTRELTVPGDRTAPVGAVTVVSVKPGHRRRGVATLLMETQLHGMHDGGEPIAILWASEGSIYRRYGYGEYATTMSKMKLPTHMPFHAGVHVSDMRIRQVTREEALPFMREVHDRVRRTRVGWLSRVEHTWDVHLGDREVDRGGLTAYRYALHPEGYVVFRVKHDGDSTGPRHELHVRELVCETDQAYADLYRFLLDMDLASSISFFSSWDDPVLHMVDNPRKVVREASDALWVRIVDVDRALPLRRYSSDVDSVLEVEDRFCPWNSGRWRFTVRGGEAVVTRTEDPADVSLDIAALGSAFLGGARLSVLKRAHRVAEHTPGHVDALTIAFLGAREPHCPEVF</sequence>
<feature type="binding site" evidence="4">
    <location>
        <begin position="91"/>
        <end position="96"/>
    </location>
    <ligand>
        <name>acetyl-CoA</name>
        <dbReference type="ChEBI" id="CHEBI:57288"/>
    </ligand>
</feature>
<feature type="binding site" evidence="4">
    <location>
        <begin position="119"/>
        <end position="120"/>
    </location>
    <ligand>
        <name>acetyl-CoA</name>
        <dbReference type="ChEBI" id="CHEBI:57288"/>
    </ligand>
</feature>
<dbReference type="HAMAP" id="MF_01812">
    <property type="entry name" value="Eis"/>
    <property type="match status" value="1"/>
</dbReference>
<dbReference type="PROSITE" id="PS51186">
    <property type="entry name" value="GNAT"/>
    <property type="match status" value="1"/>
</dbReference>
<reference evidence="7" key="1">
    <citation type="submission" date="2016-10" db="EMBL/GenBank/DDBJ databases">
        <authorList>
            <person name="Varghese N."/>
            <person name="Submissions S."/>
        </authorList>
    </citation>
    <scope>NUCLEOTIDE SEQUENCE [LARGE SCALE GENOMIC DNA]</scope>
    <source>
        <strain evidence="7">CGMCC 4.6609</strain>
    </source>
</reference>
<dbReference type="InterPro" id="IPR051554">
    <property type="entry name" value="Acetyltransferase_Eis"/>
</dbReference>
<dbReference type="InterPro" id="IPR000182">
    <property type="entry name" value="GNAT_dom"/>
</dbReference>
<dbReference type="InterPro" id="IPR016181">
    <property type="entry name" value="Acyl_CoA_acyltransferase"/>
</dbReference>
<dbReference type="GO" id="GO:0030649">
    <property type="term" value="P:aminoglycoside antibiotic catabolic process"/>
    <property type="evidence" value="ECO:0007669"/>
    <property type="project" value="TreeGrafter"/>
</dbReference>
<dbReference type="RefSeq" id="WP_090100187.1">
    <property type="nucleotide sequence ID" value="NZ_FNIX01000010.1"/>
</dbReference>
<dbReference type="PANTHER" id="PTHR37817">
    <property type="entry name" value="N-ACETYLTRANSFERASE EIS"/>
    <property type="match status" value="1"/>
</dbReference>